<dbReference type="GeneID" id="27692228"/>
<dbReference type="Proteomes" id="UP000053201">
    <property type="component" value="Unassembled WGS sequence"/>
</dbReference>
<reference evidence="9 10" key="1">
    <citation type="submission" date="2009-08" db="EMBL/GenBank/DDBJ databases">
        <title>The Genome Sequence of Spizellomyces punctatus strain DAOM BR117.</title>
        <authorList>
            <consortium name="The Broad Institute Genome Sequencing Platform"/>
            <person name="Russ C."/>
            <person name="Cuomo C."/>
            <person name="Shea T."/>
            <person name="Young S.K."/>
            <person name="Zeng Q."/>
            <person name="Koehrsen M."/>
            <person name="Haas B."/>
            <person name="Borodovsky M."/>
            <person name="Guigo R."/>
            <person name="Alvarado L."/>
            <person name="Berlin A."/>
            <person name="Bochicchio J."/>
            <person name="Borenstein D."/>
            <person name="Chapman S."/>
            <person name="Chen Z."/>
            <person name="Engels R."/>
            <person name="Freedman E."/>
            <person name="Gellesch M."/>
            <person name="Goldberg J."/>
            <person name="Griggs A."/>
            <person name="Gujja S."/>
            <person name="Heiman D."/>
            <person name="Hepburn T."/>
            <person name="Howarth C."/>
            <person name="Jen D."/>
            <person name="Larson L."/>
            <person name="Lewis B."/>
            <person name="Mehta T."/>
            <person name="Park D."/>
            <person name="Pearson M."/>
            <person name="Roberts A."/>
            <person name="Saif S."/>
            <person name="Shenoy N."/>
            <person name="Sisk P."/>
            <person name="Stolte C."/>
            <person name="Sykes S."/>
            <person name="Thomson T."/>
            <person name="Walk T."/>
            <person name="White J."/>
            <person name="Yandava C."/>
            <person name="Burger G."/>
            <person name="Gray M.W."/>
            <person name="Holland P.W.H."/>
            <person name="King N."/>
            <person name="Lang F.B.F."/>
            <person name="Roger A.J."/>
            <person name="Ruiz-Trillo I."/>
            <person name="Lander E."/>
            <person name="Nusbaum C."/>
        </authorList>
    </citation>
    <scope>NUCLEOTIDE SEQUENCE [LARGE SCALE GENOMIC DNA]</scope>
    <source>
        <strain evidence="9 10">DAOM BR117</strain>
    </source>
</reference>
<proteinExistence type="predicted"/>
<protein>
    <recommendedName>
        <fullName evidence="11">Glycosylphosphatidylinositol anchor biosynthesis protein 11</fullName>
    </recommendedName>
</protein>
<dbReference type="GO" id="GO:0006506">
    <property type="term" value="P:GPI anchor biosynthetic process"/>
    <property type="evidence" value="ECO:0007669"/>
    <property type="project" value="UniProtKB-UniPathway"/>
</dbReference>
<sequence>MFHPLATALVSALISYLCLWRFPSTALLDNPANALPTAITSLFLCQIVLAIVGAWDSATDLKPEGKQKNRKQQVIEPRWPWISSVMYGIWWTVFGTITFWLIAVLFGAPVFELVEKTWLAAAYLSVLAVFPTGAALKSNTSAWIRLISSTGRLETAVERMVYYPLVMSVVGAWFGGFVIPLDWQRDWQKWPVPIVCGAFFGSFAGHSLSVIFNQLAS</sequence>
<keyword evidence="5" id="KW-0256">Endoplasmic reticulum</keyword>
<evidence type="ECO:0000256" key="8">
    <source>
        <dbReference type="SAM" id="Phobius"/>
    </source>
</evidence>
<keyword evidence="6 8" id="KW-1133">Transmembrane helix</keyword>
<dbReference type="RefSeq" id="XP_016609514.1">
    <property type="nucleotide sequence ID" value="XM_016757258.1"/>
</dbReference>
<feature type="transmembrane region" description="Helical" evidence="8">
    <location>
        <begin position="160"/>
        <end position="179"/>
    </location>
</feature>
<keyword evidence="3" id="KW-0337">GPI-anchor biosynthesis</keyword>
<keyword evidence="10" id="KW-1185">Reference proteome</keyword>
<dbReference type="VEuPathDB" id="FungiDB:SPPG_09103"/>
<dbReference type="Pfam" id="PF06699">
    <property type="entry name" value="PIG-F"/>
    <property type="match status" value="1"/>
</dbReference>
<feature type="transmembrane region" description="Helical" evidence="8">
    <location>
        <begin position="79"/>
        <end position="106"/>
    </location>
</feature>
<feature type="transmembrane region" description="Helical" evidence="8">
    <location>
        <begin position="38"/>
        <end position="58"/>
    </location>
</feature>
<evidence type="ECO:0000256" key="1">
    <source>
        <dbReference type="ARBA" id="ARBA00004477"/>
    </source>
</evidence>
<dbReference type="InParanoid" id="A0A0L0HKP9"/>
<feature type="transmembrane region" description="Helical" evidence="8">
    <location>
        <begin position="191"/>
        <end position="212"/>
    </location>
</feature>
<name>A0A0L0HKP9_SPIPD</name>
<dbReference type="OMA" id="WQRWPVT"/>
<dbReference type="UniPathway" id="UPA00196"/>
<evidence type="ECO:0000313" key="9">
    <source>
        <dbReference type="EMBL" id="KND01475.1"/>
    </source>
</evidence>
<dbReference type="OrthoDB" id="2112445at2759"/>
<evidence type="ECO:0000256" key="6">
    <source>
        <dbReference type="ARBA" id="ARBA00022989"/>
    </source>
</evidence>
<dbReference type="AlphaFoldDB" id="A0A0L0HKP9"/>
<evidence type="ECO:0000256" key="7">
    <source>
        <dbReference type="ARBA" id="ARBA00023136"/>
    </source>
</evidence>
<evidence type="ECO:0000313" key="10">
    <source>
        <dbReference type="Proteomes" id="UP000053201"/>
    </source>
</evidence>
<comment type="subcellular location">
    <subcellularLocation>
        <location evidence="1">Endoplasmic reticulum membrane</location>
        <topology evidence="1">Multi-pass membrane protein</topology>
    </subcellularLocation>
</comment>
<dbReference type="eggNOG" id="KOG3144">
    <property type="taxonomic scope" value="Eukaryota"/>
</dbReference>
<evidence type="ECO:0000256" key="5">
    <source>
        <dbReference type="ARBA" id="ARBA00022824"/>
    </source>
</evidence>
<dbReference type="STRING" id="645134.A0A0L0HKP9"/>
<dbReference type="EMBL" id="KQ257454">
    <property type="protein sequence ID" value="KND01475.1"/>
    <property type="molecule type" value="Genomic_DNA"/>
</dbReference>
<keyword evidence="4 8" id="KW-0812">Transmembrane</keyword>
<evidence type="ECO:0000256" key="3">
    <source>
        <dbReference type="ARBA" id="ARBA00022502"/>
    </source>
</evidence>
<gene>
    <name evidence="9" type="ORF">SPPG_09103</name>
</gene>
<evidence type="ECO:0008006" key="11">
    <source>
        <dbReference type="Google" id="ProtNLM"/>
    </source>
</evidence>
<organism evidence="9 10">
    <name type="scientific">Spizellomyces punctatus (strain DAOM BR117)</name>
    <dbReference type="NCBI Taxonomy" id="645134"/>
    <lineage>
        <taxon>Eukaryota</taxon>
        <taxon>Fungi</taxon>
        <taxon>Fungi incertae sedis</taxon>
        <taxon>Chytridiomycota</taxon>
        <taxon>Chytridiomycota incertae sedis</taxon>
        <taxon>Chytridiomycetes</taxon>
        <taxon>Spizellomycetales</taxon>
        <taxon>Spizellomycetaceae</taxon>
        <taxon>Spizellomyces</taxon>
    </lineage>
</organism>
<feature type="transmembrane region" description="Helical" evidence="8">
    <location>
        <begin position="118"/>
        <end position="139"/>
    </location>
</feature>
<dbReference type="GO" id="GO:0005789">
    <property type="term" value="C:endoplasmic reticulum membrane"/>
    <property type="evidence" value="ECO:0007669"/>
    <property type="project" value="UniProtKB-SubCell"/>
</dbReference>
<keyword evidence="7 8" id="KW-0472">Membrane</keyword>
<evidence type="ECO:0000256" key="4">
    <source>
        <dbReference type="ARBA" id="ARBA00022692"/>
    </source>
</evidence>
<accession>A0A0L0HKP9</accession>
<dbReference type="InterPro" id="IPR009580">
    <property type="entry name" value="GPI_biosynthesis_protein_Pig-F"/>
</dbReference>
<comment type="pathway">
    <text evidence="2">Glycolipid biosynthesis; glycosylphosphatidylinositol-anchor biosynthesis.</text>
</comment>
<evidence type="ECO:0000256" key="2">
    <source>
        <dbReference type="ARBA" id="ARBA00004687"/>
    </source>
</evidence>